<evidence type="ECO:0008006" key="6">
    <source>
        <dbReference type="Google" id="ProtNLM"/>
    </source>
</evidence>
<keyword evidence="5" id="KW-1185">Reference proteome</keyword>
<dbReference type="PANTHER" id="PTHR45615:SF63">
    <property type="entry name" value="CHROMOSOME UNDETERMINED SCAFFOLD_10, WHOLE GENOME SHOTGUN SEQUENCE"/>
    <property type="match status" value="1"/>
</dbReference>
<feature type="coiled-coil region" evidence="1">
    <location>
        <begin position="446"/>
        <end position="741"/>
    </location>
</feature>
<dbReference type="GeneID" id="68097591"/>
<dbReference type="PANTHER" id="PTHR45615">
    <property type="entry name" value="MYOSIN HEAVY CHAIN, NON-MUSCLE"/>
    <property type="match status" value="1"/>
</dbReference>
<accession>A0AA88GNV1</accession>
<evidence type="ECO:0000256" key="2">
    <source>
        <dbReference type="SAM" id="MobiDB-lite"/>
    </source>
</evidence>
<proteinExistence type="predicted"/>
<sequence length="825" mass="95408">MSLLAYACSVLILCVLFWLEAATAVRAASFATMLSSTANSTVIDTTVVMNDEQRVDFLKNCVESRQRFYPFRTSVASSNDECCLRLARNHLYKEVIEEFESISIANHTKFYYPSVPAQIISTLRVCQGIVDIDDPKQKYSLQRNFSQLFLSKQASWHLSSIDTLKDQKGMGTFPTQIHDVCEGNFTCVSIMMKLCASHIIFTHNLKTQPNDYHNGEQVINTYYHQVINSRFSGMDQTLVSMLWSSCEEKVHHNTSNNKFTPNLEANQIPMMSQQHASIMIITICLVGIVCFSIRTYLPFSKTMEKSVQANDGIEEKEVQSSQLVIETSSEDAHSKDDGQQIKPPENTAASIPSVSTVPPFEPHSHHITPERVAKECAKQLQLSPEEKHALEKLDDKIVKQWLLIYEANSQADDTTSSTPLECEEFQKFSDLFGRTIYFALQFCEAEQKLKDSKSITEKEMEELRNQCVCWQNKFEQQASLLNITIKERDHLKEKVAQTLEMLRETHERFMKESENVQQIKTENENLAFKNKEAEEKYDTLTKQMENFHSEMVQLKARKLEFEMELEKTKKEIEQNIILQQQIESECHEKGQQIEVKDRQIEELTKRVNDTSLELESVKQRCEKLKINLDELENEKTKNIDELQQQMQTLKDCHQTKEETFYHEKIQLNEHIKQLENKLEKAKQEFISRSESLEKTIEELQDEKQAILTHMQKQKEDLEKQLEKLQEDLKDLKNKYQTLKNYSISKDSHCSTAVNSPSKANATGSSRKVKRQSSTLDPQAFRDCCIMCFDREMIKIAVDDETLQKVLPSLTLLYQNISTGDNIKKQ</sequence>
<feature type="region of interest" description="Disordered" evidence="2">
    <location>
        <begin position="747"/>
        <end position="773"/>
    </location>
</feature>
<organism evidence="4 5">
    <name type="scientific">Naegleria lovaniensis</name>
    <name type="common">Amoeba</name>
    <dbReference type="NCBI Taxonomy" id="51637"/>
    <lineage>
        <taxon>Eukaryota</taxon>
        <taxon>Discoba</taxon>
        <taxon>Heterolobosea</taxon>
        <taxon>Tetramitia</taxon>
        <taxon>Eutetramitia</taxon>
        <taxon>Vahlkampfiidae</taxon>
        <taxon>Naegleria</taxon>
    </lineage>
</organism>
<gene>
    <name evidence="4" type="ORF">C9374_005136</name>
</gene>
<evidence type="ECO:0000256" key="3">
    <source>
        <dbReference type="SAM" id="SignalP"/>
    </source>
</evidence>
<feature type="region of interest" description="Disordered" evidence="2">
    <location>
        <begin position="328"/>
        <end position="351"/>
    </location>
</feature>
<keyword evidence="3" id="KW-0732">Signal</keyword>
<feature type="chain" id="PRO_5041730816" description="Viral A-type inclusion protein" evidence="3">
    <location>
        <begin position="28"/>
        <end position="825"/>
    </location>
</feature>
<dbReference type="Proteomes" id="UP000816034">
    <property type="component" value="Unassembled WGS sequence"/>
</dbReference>
<evidence type="ECO:0000256" key="1">
    <source>
        <dbReference type="SAM" id="Coils"/>
    </source>
</evidence>
<dbReference type="RefSeq" id="XP_044548235.1">
    <property type="nucleotide sequence ID" value="XM_044694853.1"/>
</dbReference>
<comment type="caution">
    <text evidence="4">The sequence shown here is derived from an EMBL/GenBank/DDBJ whole genome shotgun (WGS) entry which is preliminary data.</text>
</comment>
<name>A0AA88GNV1_NAELO</name>
<keyword evidence="1" id="KW-0175">Coiled coil</keyword>
<evidence type="ECO:0000313" key="4">
    <source>
        <dbReference type="EMBL" id="KAG2382556.1"/>
    </source>
</evidence>
<evidence type="ECO:0000313" key="5">
    <source>
        <dbReference type="Proteomes" id="UP000816034"/>
    </source>
</evidence>
<dbReference type="EMBL" id="PYSW02000023">
    <property type="protein sequence ID" value="KAG2382556.1"/>
    <property type="molecule type" value="Genomic_DNA"/>
</dbReference>
<feature type="compositionally biased region" description="Basic and acidic residues" evidence="2">
    <location>
        <begin position="330"/>
        <end position="339"/>
    </location>
</feature>
<reference evidence="4 5" key="1">
    <citation type="journal article" date="2018" name="BMC Genomics">
        <title>The genome of Naegleria lovaniensis, the basis for a comparative approach to unravel pathogenicity factors of the human pathogenic amoeba N. fowleri.</title>
        <authorList>
            <person name="Liechti N."/>
            <person name="Schurch N."/>
            <person name="Bruggmann R."/>
            <person name="Wittwer M."/>
        </authorList>
    </citation>
    <scope>NUCLEOTIDE SEQUENCE [LARGE SCALE GENOMIC DNA]</scope>
    <source>
        <strain evidence="4 5">ATCC 30569</strain>
    </source>
</reference>
<protein>
    <recommendedName>
        <fullName evidence="6">Viral A-type inclusion protein</fullName>
    </recommendedName>
</protein>
<feature type="signal peptide" evidence="3">
    <location>
        <begin position="1"/>
        <end position="27"/>
    </location>
</feature>
<dbReference type="AlphaFoldDB" id="A0AA88GNV1"/>